<proteinExistence type="predicted"/>
<organism evidence="1 2">
    <name type="scientific">Xylaria curta</name>
    <dbReference type="NCBI Taxonomy" id="42375"/>
    <lineage>
        <taxon>Eukaryota</taxon>
        <taxon>Fungi</taxon>
        <taxon>Dikarya</taxon>
        <taxon>Ascomycota</taxon>
        <taxon>Pezizomycotina</taxon>
        <taxon>Sordariomycetes</taxon>
        <taxon>Xylariomycetidae</taxon>
        <taxon>Xylariales</taxon>
        <taxon>Xylariaceae</taxon>
        <taxon>Xylaria</taxon>
    </lineage>
</organism>
<dbReference type="EMBL" id="JAPDGR010000033">
    <property type="protein sequence ID" value="KAJ2998192.1"/>
    <property type="molecule type" value="Genomic_DNA"/>
</dbReference>
<sequence length="94" mass="10312">MGRVEIFDGSLDGKTALVDTATGETNIKGKKIHDVRAHSPPGHHAARGARAERGGTKNLIAKHKRRAITNVWQPIGIPVKQWPPFIVNYSRVDP</sequence>
<evidence type="ECO:0000313" key="1">
    <source>
        <dbReference type="EMBL" id="KAJ2998192.1"/>
    </source>
</evidence>
<reference evidence="1" key="1">
    <citation type="submission" date="2022-10" db="EMBL/GenBank/DDBJ databases">
        <title>Genome Sequence of Xylaria curta.</title>
        <authorList>
            <person name="Buettner E."/>
        </authorList>
    </citation>
    <scope>NUCLEOTIDE SEQUENCE</scope>
    <source>
        <strain evidence="1">Babe10</strain>
    </source>
</reference>
<dbReference type="Proteomes" id="UP001143856">
    <property type="component" value="Unassembled WGS sequence"/>
</dbReference>
<gene>
    <name evidence="1" type="ORF">NUW58_g393</name>
</gene>
<keyword evidence="2" id="KW-1185">Reference proteome</keyword>
<protein>
    <submittedName>
        <fullName evidence="1">Uncharacterized protein</fullName>
    </submittedName>
</protein>
<accession>A0ACC1PR57</accession>
<name>A0ACC1PR57_9PEZI</name>
<comment type="caution">
    <text evidence="1">The sequence shown here is derived from an EMBL/GenBank/DDBJ whole genome shotgun (WGS) entry which is preliminary data.</text>
</comment>
<evidence type="ECO:0000313" key="2">
    <source>
        <dbReference type="Proteomes" id="UP001143856"/>
    </source>
</evidence>